<dbReference type="EMBL" id="JACNIG010000230">
    <property type="protein sequence ID" value="MBC8432543.1"/>
    <property type="molecule type" value="Genomic_DNA"/>
</dbReference>
<proteinExistence type="predicted"/>
<dbReference type="AlphaFoldDB" id="A0A8J6P1E8"/>
<gene>
    <name evidence="2" type="ORF">H8D96_11555</name>
</gene>
<feature type="region of interest" description="Disordered" evidence="1">
    <location>
        <begin position="553"/>
        <end position="580"/>
    </location>
</feature>
<evidence type="ECO:0000313" key="3">
    <source>
        <dbReference type="Proteomes" id="UP000605201"/>
    </source>
</evidence>
<organism evidence="2 3">
    <name type="scientific">Candidatus Desulfatibia vada</name>
    <dbReference type="NCBI Taxonomy" id="2841696"/>
    <lineage>
        <taxon>Bacteria</taxon>
        <taxon>Pseudomonadati</taxon>
        <taxon>Thermodesulfobacteriota</taxon>
        <taxon>Desulfobacteria</taxon>
        <taxon>Desulfobacterales</taxon>
        <taxon>Desulfobacterales incertae sedis</taxon>
        <taxon>Candidatus Desulfatibia</taxon>
    </lineage>
</organism>
<accession>A0A8J6P1E8</accession>
<sequence>MAKSSKQHIEAADLLELYKKTEPKELLVCSYTLSLGYLEQKLFTRFKRDHDTKITVVTSTASLTESFFEASSLNGVGTEYYVYHINDYPYAFHPKIFAAINKNNDFVVYIGGANFTYPGMCLNLDAVEKIDHDEISELTKKNLVTFFDELENQIKSRDFTKNISRFRSCLENITVNNNSSRSFVHNFEESIAKQIVKDTDGIIKIRIISPYYDKNMRALKGFIKLLGNPEVEILCNKDDDKVNLKEIPAKFKIYNSERPKSQINRFMHAKIYLLYSNESVHVCTGSANCTWPGLMSTKDEGNWESCVIRKNISKDYAESFWKEFHPKLLKKKNYWKFISKKKDVNGKDKVLHFNAVINYDMITITPVSNFPNMRFDASVNILTRDGEEIRLDLKDLDVKAEITFNVEPDVIELIGDDPVRVELQITKPYSKHGRAWVMQKHKLRKSVKIRKLEQAISQLQYNNPEGWDQTLEIIEFISTNLIYISVKRPTGRKTIKTKKRELGSFSVPTISGVYSVDDVVPSSEWDISLYDIIDFGSSIRKLIEKGFSIFGDDDDEPVEDDGGKETPVDPEKMKKHKEQPDKTLWVDEDLEQRKQDVIDQIPNISSIYEDSVIQPFNKYLNNKENISKNESSVRFEALLDLTNFCLKFIRFIRLELSSQSIYSDSNKNIKKYLNEVLAILNWFWRQYPKIKENFNLSKKYLKEVFRSSELLPEMLNCLIEIWHLNCEERLSKKKNFFDAIEEFFDLFDLETMQSTLRVFLEGSGRFTSERNNLLYDLKKNSEILLNIKQYQEKINSVGEIYKKHIKYLYWQQAYDYHSEALYQYKMRPHIPRQNYDEHKKRLKIASYMMRICKNEGEKDLGKKFNPKIYDSNNVAGISELINKLQYALCPACGYKFKFDIFEELKQFKSQKCSGCSLLIVPVDKHIQYKFKDAKDVEWQMNIEDLP</sequence>
<reference evidence="2 3" key="1">
    <citation type="submission" date="2020-08" db="EMBL/GenBank/DDBJ databases">
        <title>Bridging the membrane lipid divide: bacteria of the FCB group superphylum have the potential to synthesize archaeal ether lipids.</title>
        <authorList>
            <person name="Villanueva L."/>
            <person name="Von Meijenfeldt F.A.B."/>
            <person name="Westbye A.B."/>
            <person name="Yadav S."/>
            <person name="Hopmans E.C."/>
            <person name="Dutilh B.E."/>
            <person name="Sinninghe Damste J.S."/>
        </authorList>
    </citation>
    <scope>NUCLEOTIDE SEQUENCE [LARGE SCALE GENOMIC DNA]</scope>
    <source>
        <strain evidence="2">NIOZ-UU17</strain>
    </source>
</reference>
<feature type="compositionally biased region" description="Basic and acidic residues" evidence="1">
    <location>
        <begin position="561"/>
        <end position="580"/>
    </location>
</feature>
<dbReference type="SUPFAM" id="SSF56024">
    <property type="entry name" value="Phospholipase D/nuclease"/>
    <property type="match status" value="1"/>
</dbReference>
<protein>
    <recommendedName>
        <fullName evidence="4">Phospholipase D-like domain-containing protein</fullName>
    </recommendedName>
</protein>
<evidence type="ECO:0008006" key="4">
    <source>
        <dbReference type="Google" id="ProtNLM"/>
    </source>
</evidence>
<dbReference type="Proteomes" id="UP000605201">
    <property type="component" value="Unassembled WGS sequence"/>
</dbReference>
<name>A0A8J6P1E8_9BACT</name>
<dbReference type="Gene3D" id="3.30.870.10">
    <property type="entry name" value="Endonuclease Chain A"/>
    <property type="match status" value="2"/>
</dbReference>
<comment type="caution">
    <text evidence="2">The sequence shown here is derived from an EMBL/GenBank/DDBJ whole genome shotgun (WGS) entry which is preliminary data.</text>
</comment>
<evidence type="ECO:0000313" key="2">
    <source>
        <dbReference type="EMBL" id="MBC8432543.1"/>
    </source>
</evidence>
<evidence type="ECO:0000256" key="1">
    <source>
        <dbReference type="SAM" id="MobiDB-lite"/>
    </source>
</evidence>